<feature type="transmembrane region" description="Helical" evidence="9">
    <location>
        <begin position="94"/>
        <end position="114"/>
    </location>
</feature>
<evidence type="ECO:0000313" key="11">
    <source>
        <dbReference type="EMBL" id="EGF23562.1"/>
    </source>
</evidence>
<dbReference type="InterPro" id="IPR013014">
    <property type="entry name" value="PTS_EIIC_2"/>
</dbReference>
<feature type="transmembrane region" description="Helical" evidence="9">
    <location>
        <begin position="295"/>
        <end position="322"/>
    </location>
</feature>
<dbReference type="Pfam" id="PF03611">
    <property type="entry name" value="EIIC-GAT"/>
    <property type="match status" value="1"/>
</dbReference>
<sequence length="450" mass="48724">MELLKTIINYILNLGAPVFVPFLMLIIGLCMKMKFKDAFSAALTLGVAFTGMNILIGFMMTSMGGAATALAQNTGINLPAVDIGWPGMASISWAWPYAFLLFPLQICINIVMLITNQTKTLNVDMWNVWNKIFTAVLVSYFTNNILFGFVAAAIAIFLELKIGDAFAPEVERLTGIPGVTVPHFIALISIILFPLDELLKKIPALNKKFDAEMLREKIGIFGENSVMGAIIGLVLGAAAGYGVAGSLTLAVQAACALTLFPMVSKLFSAALSPISDAVSEFMRARFGDREVYIGLDWPILGGCSELWVSVICTIPVLLVASVVLPGNLVLPFAGIINLSFVVGSLLLTGGNLARMIIHGIISAPLFLYAATYFAPYITRLANETGAIKDYAGNMVSWSTFEGPDFRYLITHVMQGDIISIVLFVCWLGLFFLLLKNRAAYNKKLAEESAQ</sequence>
<dbReference type="EMBL" id="ACGK02000001">
    <property type="protein sequence ID" value="EGF23562.1"/>
    <property type="molecule type" value="Genomic_DNA"/>
</dbReference>
<comment type="caution">
    <text evidence="11">The sequence shown here is derived from an EMBL/GenBank/DDBJ whole genome shotgun (WGS) entry which is preliminary data.</text>
</comment>
<feature type="transmembrane region" description="Helical" evidence="9">
    <location>
        <begin position="355"/>
        <end position="374"/>
    </location>
</feature>
<dbReference type="OrthoDB" id="9787936at2"/>
<keyword evidence="5" id="KW-0598">Phosphotransferase system</keyword>
<organism evidence="11 12">
    <name type="scientific">Fannyhessea vaginae DSM 15829</name>
    <dbReference type="NCBI Taxonomy" id="525256"/>
    <lineage>
        <taxon>Bacteria</taxon>
        <taxon>Bacillati</taxon>
        <taxon>Actinomycetota</taxon>
        <taxon>Coriobacteriia</taxon>
        <taxon>Coriobacteriales</taxon>
        <taxon>Atopobiaceae</taxon>
        <taxon>Fannyhessea</taxon>
    </lineage>
</organism>
<keyword evidence="6 9" id="KW-0812">Transmembrane</keyword>
<dbReference type="InterPro" id="IPR004703">
    <property type="entry name" value="PTS_sugar-sp_permease"/>
</dbReference>
<evidence type="ECO:0000256" key="3">
    <source>
        <dbReference type="ARBA" id="ARBA00022475"/>
    </source>
</evidence>
<keyword evidence="8 9" id="KW-0472">Membrane</keyword>
<feature type="transmembrane region" description="Helical" evidence="9">
    <location>
        <begin position="417"/>
        <end position="434"/>
    </location>
</feature>
<protein>
    <submittedName>
        <fullName evidence="11">PTS system Galactitol-specific IIC component</fullName>
    </submittedName>
</protein>
<accession>F1T4B8</accession>
<evidence type="ECO:0000313" key="12">
    <source>
        <dbReference type="Proteomes" id="UP000005947"/>
    </source>
</evidence>
<keyword evidence="4" id="KW-0762">Sugar transport</keyword>
<proteinExistence type="predicted"/>
<feature type="transmembrane region" description="Helical" evidence="9">
    <location>
        <begin position="38"/>
        <end position="60"/>
    </location>
</feature>
<feature type="transmembrane region" description="Helical" evidence="9">
    <location>
        <begin position="135"/>
        <end position="158"/>
    </location>
</feature>
<gene>
    <name evidence="11" type="ORF">HMPREF0091_10509</name>
</gene>
<dbReference type="GeneID" id="93210125"/>
<feature type="transmembrane region" description="Helical" evidence="9">
    <location>
        <begin position="328"/>
        <end position="348"/>
    </location>
</feature>
<comment type="subcellular location">
    <subcellularLocation>
        <location evidence="1">Cell membrane</location>
        <topology evidence="1">Multi-pass membrane protein</topology>
    </subcellularLocation>
</comment>
<keyword evidence="12" id="KW-1185">Reference proteome</keyword>
<evidence type="ECO:0000256" key="7">
    <source>
        <dbReference type="ARBA" id="ARBA00022989"/>
    </source>
</evidence>
<dbReference type="AlphaFoldDB" id="F1T4B8"/>
<dbReference type="Proteomes" id="UP000005947">
    <property type="component" value="Unassembled WGS sequence"/>
</dbReference>
<evidence type="ECO:0000256" key="9">
    <source>
        <dbReference type="SAM" id="Phobius"/>
    </source>
</evidence>
<dbReference type="InterPro" id="IPR013853">
    <property type="entry name" value="EIIC-GAT"/>
</dbReference>
<keyword evidence="2" id="KW-0813">Transport</keyword>
<feature type="transmembrane region" description="Helical" evidence="9">
    <location>
        <begin position="178"/>
        <end position="199"/>
    </location>
</feature>
<dbReference type="RefSeq" id="WP_006302690.1">
    <property type="nucleotide sequence ID" value="NZ_ACGK02000001.1"/>
</dbReference>
<feature type="transmembrane region" description="Helical" evidence="9">
    <location>
        <begin position="249"/>
        <end position="274"/>
    </location>
</feature>
<dbReference type="PANTHER" id="PTHR37324">
    <property type="entry name" value="PTS SYSTEM GALACTITOL-SPECIFIC EIIC COMPONENT"/>
    <property type="match status" value="1"/>
</dbReference>
<keyword evidence="7 9" id="KW-1133">Transmembrane helix</keyword>
<evidence type="ECO:0000256" key="2">
    <source>
        <dbReference type="ARBA" id="ARBA00022448"/>
    </source>
</evidence>
<dbReference type="GO" id="GO:0009401">
    <property type="term" value="P:phosphoenolpyruvate-dependent sugar phosphotransferase system"/>
    <property type="evidence" value="ECO:0007669"/>
    <property type="project" value="UniProtKB-KW"/>
</dbReference>
<dbReference type="PANTHER" id="PTHR37324:SF2">
    <property type="entry name" value="PTS SYSTEM GALACTITOL-SPECIFIC EIIC COMPONENT"/>
    <property type="match status" value="1"/>
</dbReference>
<feature type="transmembrane region" description="Helical" evidence="9">
    <location>
        <begin position="220"/>
        <end position="243"/>
    </location>
</feature>
<evidence type="ECO:0000259" key="10">
    <source>
        <dbReference type="PROSITE" id="PS51104"/>
    </source>
</evidence>
<dbReference type="PIRSF" id="PIRSF006304">
    <property type="entry name" value="GatC"/>
    <property type="match status" value="1"/>
</dbReference>
<reference evidence="11 12" key="1">
    <citation type="submission" date="2011-02" db="EMBL/GenBank/DDBJ databases">
        <authorList>
            <person name="Muzny D."/>
            <person name="Qin X."/>
            <person name="Buhay C."/>
            <person name="Dugan-Rocha S."/>
            <person name="Ding Y."/>
            <person name="Chen G."/>
            <person name="Hawes A."/>
            <person name="Holder M."/>
            <person name="Jhangiani S."/>
            <person name="Johnson A."/>
            <person name="Khan Z."/>
            <person name="Li Z."/>
            <person name="Liu W."/>
            <person name="Liu X."/>
            <person name="Perez L."/>
            <person name="Shen H."/>
            <person name="Wang Q."/>
            <person name="Watt J."/>
            <person name="Xi L."/>
            <person name="Xin Y."/>
            <person name="Zhou J."/>
            <person name="Deng J."/>
            <person name="Jiang H."/>
            <person name="Liu Y."/>
            <person name="Qu J."/>
            <person name="Song X.-Z."/>
            <person name="Zhang L."/>
            <person name="Villasana D."/>
            <person name="Johnson A."/>
            <person name="Liu J."/>
            <person name="Liyanage D."/>
            <person name="Lorensuhewa L."/>
            <person name="Robinson T."/>
            <person name="Song A."/>
            <person name="Song B.-B."/>
            <person name="Dinh H."/>
            <person name="Thornton R."/>
            <person name="Coyle M."/>
            <person name="Francisco L."/>
            <person name="Jackson L."/>
            <person name="Javaid M."/>
            <person name="Korchina V."/>
            <person name="Kovar C."/>
            <person name="Mata R."/>
            <person name="Mathew T."/>
            <person name="Ngo R."/>
            <person name="Nguyen L."/>
            <person name="Nguyen N."/>
            <person name="Okwuonu G."/>
            <person name="Ongeri F."/>
            <person name="Pham C."/>
            <person name="Simmons D."/>
            <person name="Wilczek-Boney K."/>
            <person name="Hale W."/>
            <person name="Jakkamsetti A."/>
            <person name="Pham P."/>
            <person name="Ruth R."/>
            <person name="San Lucas F."/>
            <person name="Warren J."/>
            <person name="Zhang J."/>
            <person name="Zhao Z."/>
            <person name="Zhou C."/>
            <person name="Zhu D."/>
            <person name="Lee S."/>
            <person name="Bess C."/>
            <person name="Blankenburg K."/>
            <person name="Forbes L."/>
            <person name="Fu Q."/>
            <person name="Gubbala S."/>
            <person name="Hirani K."/>
            <person name="Jayaseelan J.C."/>
            <person name="Lara F."/>
            <person name="Munidasa M."/>
            <person name="Palculict T."/>
            <person name="Patil S."/>
            <person name="Pu L.-L."/>
            <person name="Saada N."/>
            <person name="Tang L."/>
            <person name="Weissenberger G."/>
            <person name="Zhu Y."/>
            <person name="Hemphill L."/>
            <person name="Shang Y."/>
            <person name="Youmans B."/>
            <person name="Ayvaz T."/>
            <person name="Ross M."/>
            <person name="Santibanez J."/>
            <person name="Aqrawi P."/>
            <person name="Gross S."/>
            <person name="Joshi V."/>
            <person name="Fowler G."/>
            <person name="Nazareth L."/>
            <person name="Reid J."/>
            <person name="Worley K."/>
            <person name="Petrosino J."/>
            <person name="Highlander S."/>
            <person name="Gibbs R."/>
        </authorList>
    </citation>
    <scope>NUCLEOTIDE SEQUENCE [LARGE SCALE GENOMIC DNA]</scope>
    <source>
        <strain evidence="11 12">DSM 15829</strain>
    </source>
</reference>
<dbReference type="PROSITE" id="PS51104">
    <property type="entry name" value="PTS_EIIC_TYPE_2"/>
    <property type="match status" value="1"/>
</dbReference>
<evidence type="ECO:0000256" key="8">
    <source>
        <dbReference type="ARBA" id="ARBA00023136"/>
    </source>
</evidence>
<feature type="domain" description="PTS EIIC type-2" evidence="10">
    <location>
        <begin position="8"/>
        <end position="436"/>
    </location>
</feature>
<dbReference type="eggNOG" id="COG3775">
    <property type="taxonomic scope" value="Bacteria"/>
</dbReference>
<dbReference type="GO" id="GO:0015577">
    <property type="term" value="F:galactitol transmembrane transporter activity"/>
    <property type="evidence" value="ECO:0007669"/>
    <property type="project" value="InterPro"/>
</dbReference>
<evidence type="ECO:0000256" key="6">
    <source>
        <dbReference type="ARBA" id="ARBA00022692"/>
    </source>
</evidence>
<name>F1T4B8_9ACTN</name>
<dbReference type="GO" id="GO:0005886">
    <property type="term" value="C:plasma membrane"/>
    <property type="evidence" value="ECO:0007669"/>
    <property type="project" value="UniProtKB-SubCell"/>
</dbReference>
<feature type="transmembrane region" description="Helical" evidence="9">
    <location>
        <begin position="6"/>
        <end position="31"/>
    </location>
</feature>
<evidence type="ECO:0000256" key="4">
    <source>
        <dbReference type="ARBA" id="ARBA00022597"/>
    </source>
</evidence>
<evidence type="ECO:0000256" key="1">
    <source>
        <dbReference type="ARBA" id="ARBA00004651"/>
    </source>
</evidence>
<evidence type="ECO:0000256" key="5">
    <source>
        <dbReference type="ARBA" id="ARBA00022683"/>
    </source>
</evidence>
<keyword evidence="3" id="KW-1003">Cell membrane</keyword>